<dbReference type="AlphaFoldDB" id="A0A2Z7CRC5"/>
<gene>
    <name evidence="1" type="ORF">F511_09713</name>
</gene>
<keyword evidence="2" id="KW-1185">Reference proteome</keyword>
<dbReference type="Pfam" id="PF14009">
    <property type="entry name" value="PADRE"/>
    <property type="match status" value="1"/>
</dbReference>
<dbReference type="Proteomes" id="UP000250235">
    <property type="component" value="Unassembled WGS sequence"/>
</dbReference>
<dbReference type="InterPro" id="IPR025322">
    <property type="entry name" value="PADRE_dom"/>
</dbReference>
<proteinExistence type="predicted"/>
<evidence type="ECO:0000313" key="1">
    <source>
        <dbReference type="EMBL" id="KZV48925.1"/>
    </source>
</evidence>
<dbReference type="EMBL" id="KQ993802">
    <property type="protein sequence ID" value="KZV48925.1"/>
    <property type="molecule type" value="Genomic_DNA"/>
</dbReference>
<sequence length="177" mass="19518">MGNYTSCTLPGPVARSSARGTKVILPSGELRRIHEPTKAAELMVEAPNYFLVNAESLRVGRRFSALNADEDLEMGNTYGFFPMKRLNSAATAADMETFSAAAKPGLKRVRVRILPECGQAAAQQAVESIEKVSVPKLNLDNFEQFSALEIKHRLSVCCRSKRPLLETIMEEPAGHRR</sequence>
<dbReference type="OrthoDB" id="1922322at2759"/>
<accession>A0A2Z7CRC5</accession>
<dbReference type="PANTHER" id="PTHR33052">
    <property type="entry name" value="DUF4228 DOMAIN PROTEIN-RELATED"/>
    <property type="match status" value="1"/>
</dbReference>
<reference evidence="1 2" key="1">
    <citation type="journal article" date="2015" name="Proc. Natl. Acad. Sci. U.S.A.">
        <title>The resurrection genome of Boea hygrometrica: A blueprint for survival of dehydration.</title>
        <authorList>
            <person name="Xiao L."/>
            <person name="Yang G."/>
            <person name="Zhang L."/>
            <person name="Yang X."/>
            <person name="Zhao S."/>
            <person name="Ji Z."/>
            <person name="Zhou Q."/>
            <person name="Hu M."/>
            <person name="Wang Y."/>
            <person name="Chen M."/>
            <person name="Xu Y."/>
            <person name="Jin H."/>
            <person name="Xiao X."/>
            <person name="Hu G."/>
            <person name="Bao F."/>
            <person name="Hu Y."/>
            <person name="Wan P."/>
            <person name="Li L."/>
            <person name="Deng X."/>
            <person name="Kuang T."/>
            <person name="Xiang C."/>
            <person name="Zhu J.K."/>
            <person name="Oliver M.J."/>
            <person name="He Y."/>
        </authorList>
    </citation>
    <scope>NUCLEOTIDE SEQUENCE [LARGE SCALE GENOMIC DNA]</scope>
    <source>
        <strain evidence="2">cv. XS01</strain>
    </source>
</reference>
<organism evidence="1 2">
    <name type="scientific">Dorcoceras hygrometricum</name>
    <dbReference type="NCBI Taxonomy" id="472368"/>
    <lineage>
        <taxon>Eukaryota</taxon>
        <taxon>Viridiplantae</taxon>
        <taxon>Streptophyta</taxon>
        <taxon>Embryophyta</taxon>
        <taxon>Tracheophyta</taxon>
        <taxon>Spermatophyta</taxon>
        <taxon>Magnoliopsida</taxon>
        <taxon>eudicotyledons</taxon>
        <taxon>Gunneridae</taxon>
        <taxon>Pentapetalae</taxon>
        <taxon>asterids</taxon>
        <taxon>lamiids</taxon>
        <taxon>Lamiales</taxon>
        <taxon>Gesneriaceae</taxon>
        <taxon>Didymocarpoideae</taxon>
        <taxon>Trichosporeae</taxon>
        <taxon>Loxocarpinae</taxon>
        <taxon>Dorcoceras</taxon>
    </lineage>
</organism>
<name>A0A2Z7CRC5_9LAMI</name>
<protein>
    <submittedName>
        <fullName evidence="1">Uncharacterized protein</fullName>
    </submittedName>
</protein>
<evidence type="ECO:0000313" key="2">
    <source>
        <dbReference type="Proteomes" id="UP000250235"/>
    </source>
</evidence>